<dbReference type="SUPFAM" id="SSF53850">
    <property type="entry name" value="Periplasmic binding protein-like II"/>
    <property type="match status" value="1"/>
</dbReference>
<dbReference type="InterPro" id="IPR042100">
    <property type="entry name" value="Bug_dom1"/>
</dbReference>
<keyword evidence="2" id="KW-0732">Signal</keyword>
<dbReference type="PANTHER" id="PTHR42928:SF3">
    <property type="entry name" value="UPF0065 PROTEIN YFLP"/>
    <property type="match status" value="1"/>
</dbReference>
<comment type="similarity">
    <text evidence="1">Belongs to the UPF0065 (bug) family.</text>
</comment>
<dbReference type="Gene3D" id="3.40.190.10">
    <property type="entry name" value="Periplasmic binding protein-like II"/>
    <property type="match status" value="1"/>
</dbReference>
<protein>
    <submittedName>
        <fullName evidence="3">Tripartite tricarboxylate transporter substrate binding protein</fullName>
    </submittedName>
</protein>
<comment type="caution">
    <text evidence="3">The sequence shown here is derived from an EMBL/GenBank/DDBJ whole genome shotgun (WGS) entry which is preliminary data.</text>
</comment>
<dbReference type="PANTHER" id="PTHR42928">
    <property type="entry name" value="TRICARBOXYLATE-BINDING PROTEIN"/>
    <property type="match status" value="1"/>
</dbReference>
<evidence type="ECO:0000256" key="1">
    <source>
        <dbReference type="ARBA" id="ARBA00006987"/>
    </source>
</evidence>
<evidence type="ECO:0000313" key="3">
    <source>
        <dbReference type="EMBL" id="MBD7944294.1"/>
    </source>
</evidence>
<feature type="chain" id="PRO_5046855806" evidence="2">
    <location>
        <begin position="25"/>
        <end position="343"/>
    </location>
</feature>
<evidence type="ECO:0000256" key="2">
    <source>
        <dbReference type="SAM" id="SignalP"/>
    </source>
</evidence>
<sequence length="343" mass="36781">MKKTAKWKGVLVGIALVLTLAGCSGNGNNTASGAGKSNGTYPEKPIVVVAPSGPGGGWDRTARTFSKVMAESKLLDKTMTVENKPGGGGTVFIASYATQDVKNDYKLFTGSPPVLINNLKKEGNSPFGHKDTTPLAQLTKDYGSIVVRSDSKYNDLPALLEDLEEDPTSVTFAGGSGPGSMYHLVSILPAYKSGIDHKSIKYVSYDGTGEAMTALLGGNAGAIATDASSVIEYVKAGKVKVLAVAAPERIEGELSDVPTMKELGIDAEFMIWRGIFGPKEMSEEALSFWDDKIQQMVETEEWKKSMESAGWESDYKNSNDFKLFLDEQSNQIAELLHALDMAK</sequence>
<dbReference type="Proteomes" id="UP000640786">
    <property type="component" value="Unassembled WGS sequence"/>
</dbReference>
<proteinExistence type="inferred from homology"/>
<dbReference type="RefSeq" id="WP_144538416.1">
    <property type="nucleotide sequence ID" value="NZ_JACSQO010000003.1"/>
</dbReference>
<dbReference type="PIRSF" id="PIRSF017082">
    <property type="entry name" value="YflP"/>
    <property type="match status" value="1"/>
</dbReference>
<dbReference type="Pfam" id="PF03401">
    <property type="entry name" value="TctC"/>
    <property type="match status" value="1"/>
</dbReference>
<dbReference type="CDD" id="cd07012">
    <property type="entry name" value="PBP2_Bug_TTT"/>
    <property type="match status" value="1"/>
</dbReference>
<dbReference type="EMBL" id="JACSQO010000003">
    <property type="protein sequence ID" value="MBD7944294.1"/>
    <property type="molecule type" value="Genomic_DNA"/>
</dbReference>
<gene>
    <name evidence="3" type="ORF">H9650_09220</name>
</gene>
<dbReference type="Gene3D" id="3.40.190.150">
    <property type="entry name" value="Bordetella uptake gene, domain 1"/>
    <property type="match status" value="1"/>
</dbReference>
<organism evidence="3 4">
    <name type="scientific">Psychrobacillus faecigallinarum</name>
    <dbReference type="NCBI Taxonomy" id="2762235"/>
    <lineage>
        <taxon>Bacteria</taxon>
        <taxon>Bacillati</taxon>
        <taxon>Bacillota</taxon>
        <taxon>Bacilli</taxon>
        <taxon>Bacillales</taxon>
        <taxon>Bacillaceae</taxon>
        <taxon>Psychrobacillus</taxon>
    </lineage>
</organism>
<feature type="signal peptide" evidence="2">
    <location>
        <begin position="1"/>
        <end position="24"/>
    </location>
</feature>
<keyword evidence="4" id="KW-1185">Reference proteome</keyword>
<name>A0ABR8R997_9BACI</name>
<evidence type="ECO:0000313" key="4">
    <source>
        <dbReference type="Proteomes" id="UP000640786"/>
    </source>
</evidence>
<reference evidence="3 4" key="1">
    <citation type="submission" date="2020-08" db="EMBL/GenBank/DDBJ databases">
        <title>A Genomic Blueprint of the Chicken Gut Microbiome.</title>
        <authorList>
            <person name="Gilroy R."/>
            <person name="Ravi A."/>
            <person name="Getino M."/>
            <person name="Pursley I."/>
            <person name="Horton D.L."/>
            <person name="Alikhan N.-F."/>
            <person name="Baker D."/>
            <person name="Gharbi K."/>
            <person name="Hall N."/>
            <person name="Watson M."/>
            <person name="Adriaenssens E.M."/>
            <person name="Foster-Nyarko E."/>
            <person name="Jarju S."/>
            <person name="Secka A."/>
            <person name="Antonio M."/>
            <person name="Oren A."/>
            <person name="Chaudhuri R."/>
            <person name="La Ragione R.M."/>
            <person name="Hildebrand F."/>
            <person name="Pallen M.J."/>
        </authorList>
    </citation>
    <scope>NUCLEOTIDE SEQUENCE [LARGE SCALE GENOMIC DNA]</scope>
    <source>
        <strain evidence="3 4">Sa2BUA9</strain>
    </source>
</reference>
<accession>A0ABR8R997</accession>
<dbReference type="PROSITE" id="PS51257">
    <property type="entry name" value="PROKAR_LIPOPROTEIN"/>
    <property type="match status" value="1"/>
</dbReference>
<dbReference type="InterPro" id="IPR005064">
    <property type="entry name" value="BUG"/>
</dbReference>